<feature type="region of interest" description="Disordered" evidence="1">
    <location>
        <begin position="54"/>
        <end position="118"/>
    </location>
</feature>
<feature type="compositionally biased region" description="Polar residues" evidence="1">
    <location>
        <begin position="70"/>
        <end position="80"/>
    </location>
</feature>
<proteinExistence type="predicted"/>
<feature type="compositionally biased region" description="Basic residues" evidence="1">
    <location>
        <begin position="81"/>
        <end position="118"/>
    </location>
</feature>
<accession>A0A1A8W0R9</accession>
<name>A0A1A8W0R9_PLAOA</name>
<evidence type="ECO:0000256" key="1">
    <source>
        <dbReference type="SAM" id="MobiDB-lite"/>
    </source>
</evidence>
<dbReference type="Proteomes" id="UP000078560">
    <property type="component" value="Unassembled WGS sequence"/>
</dbReference>
<dbReference type="AlphaFoldDB" id="A0A1A8W0R9"/>
<protein>
    <submittedName>
        <fullName evidence="2">Uncharacterized protein</fullName>
    </submittedName>
</protein>
<evidence type="ECO:0000313" key="4">
    <source>
        <dbReference type="Proteomes" id="UP000078546"/>
    </source>
</evidence>
<reference evidence="2" key="1">
    <citation type="submission" date="2016-05" db="EMBL/GenBank/DDBJ databases">
        <authorList>
            <person name="Lavstsen T."/>
            <person name="Jespersen J.S."/>
        </authorList>
    </citation>
    <scope>NUCLEOTIDE SEQUENCE [LARGE SCALE GENOMIC DNA]</scope>
</reference>
<evidence type="ECO:0000313" key="2">
    <source>
        <dbReference type="EMBL" id="SBS85538.1"/>
    </source>
</evidence>
<gene>
    <name evidence="3" type="ORF">POVCU1_029440</name>
    <name evidence="2" type="ORF">POVCU2_0032040</name>
</gene>
<dbReference type="EMBL" id="FLQV01000542">
    <property type="protein sequence ID" value="SBS95333.1"/>
    <property type="molecule type" value="Genomic_DNA"/>
</dbReference>
<reference evidence="4 5" key="2">
    <citation type="submission" date="2016-05" db="EMBL/GenBank/DDBJ databases">
        <authorList>
            <person name="Naeem Raeece"/>
        </authorList>
    </citation>
    <scope>NUCLEOTIDE SEQUENCE [LARGE SCALE GENOMIC DNA]</scope>
</reference>
<evidence type="ECO:0000313" key="3">
    <source>
        <dbReference type="EMBL" id="SBS95333.1"/>
    </source>
</evidence>
<organism evidence="2 5">
    <name type="scientific">Plasmodium ovale curtisi</name>
    <dbReference type="NCBI Taxonomy" id="864141"/>
    <lineage>
        <taxon>Eukaryota</taxon>
        <taxon>Sar</taxon>
        <taxon>Alveolata</taxon>
        <taxon>Apicomplexa</taxon>
        <taxon>Aconoidasida</taxon>
        <taxon>Haemosporida</taxon>
        <taxon>Plasmodiidae</taxon>
        <taxon>Plasmodium</taxon>
        <taxon>Plasmodium (Plasmodium)</taxon>
    </lineage>
</organism>
<dbReference type="EMBL" id="FLQU01000428">
    <property type="protein sequence ID" value="SBS85538.1"/>
    <property type="molecule type" value="Genomic_DNA"/>
</dbReference>
<sequence length="118" mass="14143">MKNDSVENWGCASQKKGPHRHFHLHIHMQINEHRCLYVRKKNSYAQCKKALTNGGEKITKRQGRRKTSGIYPSNLKSTLQFKKKEKTKKKKKKIKKKCDKKGEKKRRKKEERRKKKKI</sequence>
<dbReference type="Proteomes" id="UP000078546">
    <property type="component" value="Unassembled WGS sequence"/>
</dbReference>
<evidence type="ECO:0000313" key="5">
    <source>
        <dbReference type="Proteomes" id="UP000078560"/>
    </source>
</evidence>